<accession>A0A2P8E8Z1</accession>
<evidence type="ECO:0000256" key="4">
    <source>
        <dbReference type="ARBA" id="ARBA00023163"/>
    </source>
</evidence>
<dbReference type="EMBL" id="PYGE01000003">
    <property type="protein sequence ID" value="PSL05941.1"/>
    <property type="molecule type" value="Genomic_DNA"/>
</dbReference>
<dbReference type="Pfam" id="PF03466">
    <property type="entry name" value="LysR_substrate"/>
    <property type="match status" value="1"/>
</dbReference>
<keyword evidence="2" id="KW-0805">Transcription regulation</keyword>
<evidence type="ECO:0000259" key="5">
    <source>
        <dbReference type="PROSITE" id="PS50931"/>
    </source>
</evidence>
<organism evidence="6 7">
    <name type="scientific">Haloactinopolyspora alba</name>
    <dbReference type="NCBI Taxonomy" id="648780"/>
    <lineage>
        <taxon>Bacteria</taxon>
        <taxon>Bacillati</taxon>
        <taxon>Actinomycetota</taxon>
        <taxon>Actinomycetes</taxon>
        <taxon>Jiangellales</taxon>
        <taxon>Jiangellaceae</taxon>
        <taxon>Haloactinopolyspora</taxon>
    </lineage>
</organism>
<dbReference type="InterPro" id="IPR005119">
    <property type="entry name" value="LysR_subst-bd"/>
</dbReference>
<dbReference type="AlphaFoldDB" id="A0A2P8E8Z1"/>
<dbReference type="InterPro" id="IPR036388">
    <property type="entry name" value="WH-like_DNA-bd_sf"/>
</dbReference>
<protein>
    <submittedName>
        <fullName evidence="6">LysR family transcriptional regulator</fullName>
    </submittedName>
</protein>
<dbReference type="Gene3D" id="3.40.190.10">
    <property type="entry name" value="Periplasmic binding protein-like II"/>
    <property type="match status" value="2"/>
</dbReference>
<sequence>MSGSGSIVPDPLTVERSGLVSPSMDPRLSWLRSFVAVAEELHFGRAADRLHLSTSAVSRHVRLLEEAFGAPLFERTSRSVLFTTQGRRIHGEIAVPVATIAGAFSHPDAGRTLSVAYVSAPGERMIPEAAARFGGDPLGVPLRLLPASSTAQRTALTDGRADIGIQWTLPGAPAPPDLEMTPIRNEPLMVALPAEHPYASSTELRLADLAGEDWLMAVDSSDLALRQGFVTACQRAGFLPRIRSEATGFKAQLSLVAAARGICFAPAVARDSGSYPVAFVRVHELSVTLVAVTRPAPDRHARRFIELLRAAH</sequence>
<keyword evidence="4" id="KW-0804">Transcription</keyword>
<evidence type="ECO:0000256" key="3">
    <source>
        <dbReference type="ARBA" id="ARBA00023125"/>
    </source>
</evidence>
<dbReference type="InterPro" id="IPR036390">
    <property type="entry name" value="WH_DNA-bd_sf"/>
</dbReference>
<feature type="domain" description="HTH lysR-type" evidence="5">
    <location>
        <begin position="26"/>
        <end position="83"/>
    </location>
</feature>
<reference evidence="6 7" key="1">
    <citation type="submission" date="2018-03" db="EMBL/GenBank/DDBJ databases">
        <title>Genomic Encyclopedia of Archaeal and Bacterial Type Strains, Phase II (KMG-II): from individual species to whole genera.</title>
        <authorList>
            <person name="Goeker M."/>
        </authorList>
    </citation>
    <scope>NUCLEOTIDE SEQUENCE [LARGE SCALE GENOMIC DNA]</scope>
    <source>
        <strain evidence="6 7">DSM 45211</strain>
    </source>
</reference>
<evidence type="ECO:0000313" key="7">
    <source>
        <dbReference type="Proteomes" id="UP000243528"/>
    </source>
</evidence>
<evidence type="ECO:0000256" key="1">
    <source>
        <dbReference type="ARBA" id="ARBA00009437"/>
    </source>
</evidence>
<dbReference type="RefSeq" id="WP_106536175.1">
    <property type="nucleotide sequence ID" value="NZ_ML142901.1"/>
</dbReference>
<keyword evidence="3" id="KW-0238">DNA-binding</keyword>
<dbReference type="GO" id="GO:0003677">
    <property type="term" value="F:DNA binding"/>
    <property type="evidence" value="ECO:0007669"/>
    <property type="project" value="UniProtKB-KW"/>
</dbReference>
<dbReference type="PRINTS" id="PR00039">
    <property type="entry name" value="HTHLYSR"/>
</dbReference>
<dbReference type="Gene3D" id="1.10.10.10">
    <property type="entry name" value="Winged helix-like DNA-binding domain superfamily/Winged helix DNA-binding domain"/>
    <property type="match status" value="1"/>
</dbReference>
<dbReference type="Proteomes" id="UP000243528">
    <property type="component" value="Unassembled WGS sequence"/>
</dbReference>
<dbReference type="PROSITE" id="PS50931">
    <property type="entry name" value="HTH_LYSR"/>
    <property type="match status" value="1"/>
</dbReference>
<gene>
    <name evidence="6" type="ORF">CLV30_10393</name>
</gene>
<dbReference type="SUPFAM" id="SSF53850">
    <property type="entry name" value="Periplasmic binding protein-like II"/>
    <property type="match status" value="1"/>
</dbReference>
<evidence type="ECO:0000313" key="6">
    <source>
        <dbReference type="EMBL" id="PSL05941.1"/>
    </source>
</evidence>
<comment type="similarity">
    <text evidence="1">Belongs to the LysR transcriptional regulatory family.</text>
</comment>
<dbReference type="PANTHER" id="PTHR30346">
    <property type="entry name" value="TRANSCRIPTIONAL DUAL REGULATOR HCAR-RELATED"/>
    <property type="match status" value="1"/>
</dbReference>
<dbReference type="InterPro" id="IPR000847">
    <property type="entry name" value="LysR_HTH_N"/>
</dbReference>
<dbReference type="Pfam" id="PF00126">
    <property type="entry name" value="HTH_1"/>
    <property type="match status" value="1"/>
</dbReference>
<dbReference type="GO" id="GO:0003700">
    <property type="term" value="F:DNA-binding transcription factor activity"/>
    <property type="evidence" value="ECO:0007669"/>
    <property type="project" value="InterPro"/>
</dbReference>
<dbReference type="OrthoDB" id="3181812at2"/>
<proteinExistence type="inferred from homology"/>
<dbReference type="SUPFAM" id="SSF46785">
    <property type="entry name" value="Winged helix' DNA-binding domain"/>
    <property type="match status" value="1"/>
</dbReference>
<comment type="caution">
    <text evidence="6">The sequence shown here is derived from an EMBL/GenBank/DDBJ whole genome shotgun (WGS) entry which is preliminary data.</text>
</comment>
<keyword evidence="7" id="KW-1185">Reference proteome</keyword>
<name>A0A2P8E8Z1_9ACTN</name>
<evidence type="ECO:0000256" key="2">
    <source>
        <dbReference type="ARBA" id="ARBA00023015"/>
    </source>
</evidence>
<dbReference type="GO" id="GO:0032993">
    <property type="term" value="C:protein-DNA complex"/>
    <property type="evidence" value="ECO:0007669"/>
    <property type="project" value="TreeGrafter"/>
</dbReference>
<dbReference type="PANTHER" id="PTHR30346:SF17">
    <property type="entry name" value="LYSR FAMILY TRANSCRIPTIONAL REGULATOR"/>
    <property type="match status" value="1"/>
</dbReference>
<dbReference type="CDD" id="cd08414">
    <property type="entry name" value="PBP2_LTTR_aromatics_like"/>
    <property type="match status" value="1"/>
</dbReference>
<dbReference type="FunFam" id="1.10.10.10:FF:000001">
    <property type="entry name" value="LysR family transcriptional regulator"/>
    <property type="match status" value="1"/>
</dbReference>